<organism evidence="2 3">
    <name type="scientific">Schaalia georgiae F0490</name>
    <dbReference type="NCBI Taxonomy" id="1125717"/>
    <lineage>
        <taxon>Bacteria</taxon>
        <taxon>Bacillati</taxon>
        <taxon>Actinomycetota</taxon>
        <taxon>Actinomycetes</taxon>
        <taxon>Actinomycetales</taxon>
        <taxon>Actinomycetaceae</taxon>
        <taxon>Schaalia</taxon>
    </lineage>
</organism>
<dbReference type="Pfam" id="PF04221">
    <property type="entry name" value="RelB"/>
    <property type="match status" value="1"/>
</dbReference>
<feature type="transmembrane region" description="Helical" evidence="1">
    <location>
        <begin position="15"/>
        <end position="37"/>
    </location>
</feature>
<dbReference type="PATRIC" id="fig|1125717.3.peg.840"/>
<comment type="caution">
    <text evidence="2">The sequence shown here is derived from an EMBL/GenBank/DDBJ whole genome shotgun (WGS) entry which is preliminary data.</text>
</comment>
<keyword evidence="1" id="KW-0472">Membrane</keyword>
<dbReference type="InterPro" id="IPR013321">
    <property type="entry name" value="Arc_rbn_hlx_hlx"/>
</dbReference>
<sequence>MSVVARGASANPAHAVTAALATILMVVHAVWATVVLVRKNREAMARFHRSSAAVWTILIPHFYGAHGHPRHRPDSERCPRRHPGAAIVCPLWVRTGYTIYTKKGATMPTTARSAEIKTRTTAQIKADASKIYAHWGISLSDAINIFLTKSIEVGGLPFDMRPSAPSFDGFERHAYHPRLDPNGVATLPGDWDEDE</sequence>
<gene>
    <name evidence="2" type="ORF">HMPREF1317_0538</name>
</gene>
<dbReference type="GO" id="GO:0006355">
    <property type="term" value="P:regulation of DNA-templated transcription"/>
    <property type="evidence" value="ECO:0007669"/>
    <property type="project" value="InterPro"/>
</dbReference>
<proteinExistence type="predicted"/>
<reference evidence="2 3" key="1">
    <citation type="submission" date="2012-05" db="EMBL/GenBank/DDBJ databases">
        <authorList>
            <person name="Harkins D.M."/>
            <person name="Madupu R."/>
            <person name="Durkin A.S."/>
            <person name="Torralba M."/>
            <person name="Methe B."/>
            <person name="Sutton G.G."/>
            <person name="Nelson K.E."/>
        </authorList>
    </citation>
    <scope>NUCLEOTIDE SEQUENCE [LARGE SCALE GENOMIC DNA]</scope>
    <source>
        <strain evidence="2 3">F0490</strain>
    </source>
</reference>
<evidence type="ECO:0000256" key="1">
    <source>
        <dbReference type="SAM" id="Phobius"/>
    </source>
</evidence>
<dbReference type="EMBL" id="AKFS01000126">
    <property type="protein sequence ID" value="EJF46624.1"/>
    <property type="molecule type" value="Genomic_DNA"/>
</dbReference>
<dbReference type="Gene3D" id="1.10.1220.10">
    <property type="entry name" value="Met repressor-like"/>
    <property type="match status" value="1"/>
</dbReference>
<accession>J0NHT8</accession>
<dbReference type="Proteomes" id="UP000004578">
    <property type="component" value="Unassembled WGS sequence"/>
</dbReference>
<keyword evidence="1" id="KW-0812">Transmembrane</keyword>
<dbReference type="AlphaFoldDB" id="J0NHT8"/>
<keyword evidence="3" id="KW-1185">Reference proteome</keyword>
<evidence type="ECO:0000313" key="2">
    <source>
        <dbReference type="EMBL" id="EJF46624.1"/>
    </source>
</evidence>
<name>J0NHT8_9ACTO</name>
<protein>
    <submittedName>
        <fullName evidence="2">RelB antitoxin domain protein</fullName>
    </submittedName>
</protein>
<evidence type="ECO:0000313" key="3">
    <source>
        <dbReference type="Proteomes" id="UP000004578"/>
    </source>
</evidence>
<keyword evidence="1" id="KW-1133">Transmembrane helix</keyword>
<dbReference type="InterPro" id="IPR007337">
    <property type="entry name" value="RelB/DinJ"/>
</dbReference>